<proteinExistence type="predicted"/>
<comment type="caution">
    <text evidence="1">The sequence shown here is derived from an EMBL/GenBank/DDBJ whole genome shotgun (WGS) entry which is preliminary data.</text>
</comment>
<evidence type="ECO:0000313" key="1">
    <source>
        <dbReference type="EMBL" id="GEU57603.1"/>
    </source>
</evidence>
<protein>
    <submittedName>
        <fullName evidence="1">Uncharacterized protein</fullName>
    </submittedName>
</protein>
<reference evidence="1" key="1">
    <citation type="journal article" date="2019" name="Sci. Rep.">
        <title>Draft genome of Tanacetum cinerariifolium, the natural source of mosquito coil.</title>
        <authorList>
            <person name="Yamashiro T."/>
            <person name="Shiraishi A."/>
            <person name="Satake H."/>
            <person name="Nakayama K."/>
        </authorList>
    </citation>
    <scope>NUCLEOTIDE SEQUENCE</scope>
</reference>
<dbReference type="EMBL" id="BKCJ010003858">
    <property type="protein sequence ID" value="GEU57603.1"/>
    <property type="molecule type" value="Genomic_DNA"/>
</dbReference>
<name>A0A6L2L6Z5_TANCI</name>
<gene>
    <name evidence="1" type="ORF">Tci_029581</name>
</gene>
<accession>A0A6L2L6Z5</accession>
<dbReference type="AlphaFoldDB" id="A0A6L2L6Z5"/>
<sequence>MSLGSGTSHRMLSTPNPMVHQLSYAPASYHAVCGEITVGFKGLDGITIAQLVPLVYKVTDVFNKDNAAKIKSYNC</sequence>
<organism evidence="1">
    <name type="scientific">Tanacetum cinerariifolium</name>
    <name type="common">Dalmatian daisy</name>
    <name type="synonym">Chrysanthemum cinerariifolium</name>
    <dbReference type="NCBI Taxonomy" id="118510"/>
    <lineage>
        <taxon>Eukaryota</taxon>
        <taxon>Viridiplantae</taxon>
        <taxon>Streptophyta</taxon>
        <taxon>Embryophyta</taxon>
        <taxon>Tracheophyta</taxon>
        <taxon>Spermatophyta</taxon>
        <taxon>Magnoliopsida</taxon>
        <taxon>eudicotyledons</taxon>
        <taxon>Gunneridae</taxon>
        <taxon>Pentapetalae</taxon>
        <taxon>asterids</taxon>
        <taxon>campanulids</taxon>
        <taxon>Asterales</taxon>
        <taxon>Asteraceae</taxon>
        <taxon>Asteroideae</taxon>
        <taxon>Anthemideae</taxon>
        <taxon>Anthemidinae</taxon>
        <taxon>Tanacetum</taxon>
    </lineage>
</organism>